<protein>
    <submittedName>
        <fullName evidence="2">Uncharacterized protein</fullName>
    </submittedName>
</protein>
<name>A0A7Y6F3D6_9ACTN</name>
<proteinExistence type="predicted"/>
<sequence length="113" mass="12433">MVYSSALVLPSTETVPQLYERYLTRLLAEYGLHGLIEDASQEVWSRIVQSEDLRTLDGLLHVARIVVRSLASNREDPAGLRPIGPPPFLHRAAGHRSRRRAIGSHAASLPSAA</sequence>
<dbReference type="AlphaFoldDB" id="A0A7Y6F3D6"/>
<evidence type="ECO:0000313" key="2">
    <source>
        <dbReference type="EMBL" id="NUV30808.1"/>
    </source>
</evidence>
<feature type="compositionally biased region" description="Low complexity" evidence="1">
    <location>
        <begin position="103"/>
        <end position="113"/>
    </location>
</feature>
<dbReference type="Proteomes" id="UP000540128">
    <property type="component" value="Unassembled WGS sequence"/>
</dbReference>
<accession>A0A7Y6F3D6</accession>
<reference evidence="2 3" key="1">
    <citation type="submission" date="2020-03" db="EMBL/GenBank/DDBJ databases">
        <title>Complete genome sequence of sixteen Streptomyces strains facilitates identification of candidate genes involved in plant growth-promotion in grain legumes and cereals.</title>
        <authorList>
            <person name="Gopalakrishnan S."/>
            <person name="Thakur V."/>
            <person name="Saxena R."/>
            <person name="Vadlamudi S."/>
            <person name="Purohit S."/>
            <person name="Kumar V."/>
            <person name="Rathore A."/>
            <person name="Chitikineni A."/>
            <person name="Varshney R.K."/>
        </authorList>
    </citation>
    <scope>NUCLEOTIDE SEQUENCE [LARGE SCALE GENOMIC DNA]</scope>
    <source>
        <strain evidence="2 3">KAI-180</strain>
    </source>
</reference>
<gene>
    <name evidence="2" type="ORF">G6W59_21280</name>
</gene>
<comment type="caution">
    <text evidence="2">The sequence shown here is derived from an EMBL/GenBank/DDBJ whole genome shotgun (WGS) entry which is preliminary data.</text>
</comment>
<organism evidence="2 3">
    <name type="scientific">Streptomyces odorifer</name>
    <dbReference type="NCBI Taxonomy" id="53450"/>
    <lineage>
        <taxon>Bacteria</taxon>
        <taxon>Bacillati</taxon>
        <taxon>Actinomycetota</taxon>
        <taxon>Actinomycetes</taxon>
        <taxon>Kitasatosporales</taxon>
        <taxon>Streptomycetaceae</taxon>
        <taxon>Streptomyces</taxon>
        <taxon>Streptomyces albidoflavus group</taxon>
    </lineage>
</organism>
<keyword evidence="3" id="KW-1185">Reference proteome</keyword>
<feature type="compositionally biased region" description="Basic residues" evidence="1">
    <location>
        <begin position="92"/>
        <end position="102"/>
    </location>
</feature>
<evidence type="ECO:0000256" key="1">
    <source>
        <dbReference type="SAM" id="MobiDB-lite"/>
    </source>
</evidence>
<dbReference type="EMBL" id="JAANNT010000020">
    <property type="protein sequence ID" value="NUV30808.1"/>
    <property type="molecule type" value="Genomic_DNA"/>
</dbReference>
<dbReference type="RefSeq" id="WP_175457088.1">
    <property type="nucleotide sequence ID" value="NZ_JAANNT010000020.1"/>
</dbReference>
<evidence type="ECO:0000313" key="3">
    <source>
        <dbReference type="Proteomes" id="UP000540128"/>
    </source>
</evidence>
<feature type="region of interest" description="Disordered" evidence="1">
    <location>
        <begin position="76"/>
        <end position="113"/>
    </location>
</feature>